<keyword evidence="5" id="KW-1185">Reference proteome</keyword>
<gene>
    <name evidence="4" type="ORF">ACFQ2N_06095</name>
</gene>
<keyword evidence="1" id="KW-0540">Nuclease</keyword>
<proteinExistence type="predicted"/>
<dbReference type="SUPFAM" id="SSF53933">
    <property type="entry name" value="Microbial ribonucleases"/>
    <property type="match status" value="1"/>
</dbReference>
<evidence type="ECO:0000256" key="1">
    <source>
        <dbReference type="ARBA" id="ARBA00022722"/>
    </source>
</evidence>
<organism evidence="4 5">
    <name type="scientific">Pseudoxanthomonas kaohsiungensis</name>
    <dbReference type="NCBI Taxonomy" id="283923"/>
    <lineage>
        <taxon>Bacteria</taxon>
        <taxon>Pseudomonadati</taxon>
        <taxon>Pseudomonadota</taxon>
        <taxon>Gammaproteobacteria</taxon>
        <taxon>Lysobacterales</taxon>
        <taxon>Lysobacteraceae</taxon>
        <taxon>Pseudoxanthomonas</taxon>
    </lineage>
</organism>
<evidence type="ECO:0000256" key="2">
    <source>
        <dbReference type="ARBA" id="ARBA00022801"/>
    </source>
</evidence>
<evidence type="ECO:0000313" key="5">
    <source>
        <dbReference type="Proteomes" id="UP001597033"/>
    </source>
</evidence>
<evidence type="ECO:0000313" key="4">
    <source>
        <dbReference type="EMBL" id="MFD1041919.1"/>
    </source>
</evidence>
<dbReference type="Pfam" id="PF00545">
    <property type="entry name" value="Ribonuclease"/>
    <property type="match status" value="1"/>
</dbReference>
<feature type="chain" id="PRO_5046322255" evidence="3">
    <location>
        <begin position="23"/>
        <end position="142"/>
    </location>
</feature>
<dbReference type="RefSeq" id="WP_162375512.1">
    <property type="nucleotide sequence ID" value="NZ_JBHTKN010000003.1"/>
</dbReference>
<keyword evidence="3" id="KW-0732">Signal</keyword>
<reference evidence="5" key="1">
    <citation type="journal article" date="2019" name="Int. J. Syst. Evol. Microbiol.">
        <title>The Global Catalogue of Microorganisms (GCM) 10K type strain sequencing project: providing services to taxonomists for standard genome sequencing and annotation.</title>
        <authorList>
            <consortium name="The Broad Institute Genomics Platform"/>
            <consortium name="The Broad Institute Genome Sequencing Center for Infectious Disease"/>
            <person name="Wu L."/>
            <person name="Ma J."/>
        </authorList>
    </citation>
    <scope>NUCLEOTIDE SEQUENCE [LARGE SCALE GENOMIC DNA]</scope>
    <source>
        <strain evidence="5">CCUG 55854</strain>
    </source>
</reference>
<evidence type="ECO:0000256" key="3">
    <source>
        <dbReference type="SAM" id="SignalP"/>
    </source>
</evidence>
<dbReference type="Proteomes" id="UP001597033">
    <property type="component" value="Unassembled WGS sequence"/>
</dbReference>
<sequence>MRQRSRLLLPLLAALFLLAALAGVLGPGQDRGSTPSAPAQAGATTALPAFLPPEAAPVIARIQRGGRFVHRQDGSVFGNRERRLPLKERGYYREYTVPTPGLSHRGARRIVTGGQPPREWYYTADHYESFRRFQPPAAGTMQ</sequence>
<feature type="signal peptide" evidence="3">
    <location>
        <begin position="1"/>
        <end position="22"/>
    </location>
</feature>
<dbReference type="EMBL" id="JBHTKN010000003">
    <property type="protein sequence ID" value="MFD1041919.1"/>
    <property type="molecule type" value="Genomic_DNA"/>
</dbReference>
<comment type="caution">
    <text evidence="4">The sequence shown here is derived from an EMBL/GenBank/DDBJ whole genome shotgun (WGS) entry which is preliminary data.</text>
</comment>
<dbReference type="Gene3D" id="3.10.450.30">
    <property type="entry name" value="Microbial ribonucleases"/>
    <property type="match status" value="1"/>
</dbReference>
<protein>
    <submittedName>
        <fullName evidence="4">Ribonuclease domain-containing protein</fullName>
    </submittedName>
</protein>
<dbReference type="InterPro" id="IPR000026">
    <property type="entry name" value="N1-like"/>
</dbReference>
<keyword evidence="2" id="KW-0378">Hydrolase</keyword>
<accession>A0ABW3LXV5</accession>
<dbReference type="InterPro" id="IPR016191">
    <property type="entry name" value="Ribonuclease/ribotoxin"/>
</dbReference>
<name>A0ABW3LXV5_9GAMM</name>